<evidence type="ECO:0000313" key="3">
    <source>
        <dbReference type="Proteomes" id="UP000245412"/>
    </source>
</evidence>
<dbReference type="Proteomes" id="UP000245412">
    <property type="component" value="Unassembled WGS sequence"/>
</dbReference>
<dbReference type="InterPro" id="IPR036890">
    <property type="entry name" value="HATPase_C_sf"/>
</dbReference>
<evidence type="ECO:0000256" key="1">
    <source>
        <dbReference type="SAM" id="Phobius"/>
    </source>
</evidence>
<dbReference type="PANTHER" id="PTHR40448">
    <property type="entry name" value="TWO-COMPONENT SENSOR HISTIDINE KINASE"/>
    <property type="match status" value="1"/>
</dbReference>
<evidence type="ECO:0000313" key="2">
    <source>
        <dbReference type="EMBL" id="PWJ78927.1"/>
    </source>
</evidence>
<dbReference type="RefSeq" id="WP_109624364.1">
    <property type="nucleotide sequence ID" value="NZ_JANKBJ010000001.1"/>
</dbReference>
<feature type="transmembrane region" description="Helical" evidence="1">
    <location>
        <begin position="53"/>
        <end position="74"/>
    </location>
</feature>
<reference evidence="2 3" key="1">
    <citation type="submission" date="2018-05" db="EMBL/GenBank/DDBJ databases">
        <authorList>
            <person name="Goeker M."/>
            <person name="Huntemann M."/>
            <person name="Clum A."/>
            <person name="Pillay M."/>
            <person name="Palaniappan K."/>
            <person name="Varghese N."/>
            <person name="Mikhailova N."/>
            <person name="Stamatis D."/>
            <person name="Reddy T."/>
            <person name="Daum C."/>
            <person name="Shapiro N."/>
            <person name="Ivanova N."/>
            <person name="Kyrpides N."/>
            <person name="Woyke T."/>
        </authorList>
    </citation>
    <scope>NUCLEOTIDE SEQUENCE [LARGE SCALE GENOMIC DNA]</scope>
    <source>
        <strain evidence="2 3">DSM 26524</strain>
    </source>
</reference>
<keyword evidence="1" id="KW-0812">Transmembrane</keyword>
<proteinExistence type="predicted"/>
<dbReference type="GO" id="GO:0016301">
    <property type="term" value="F:kinase activity"/>
    <property type="evidence" value="ECO:0007669"/>
    <property type="project" value="UniProtKB-KW"/>
</dbReference>
<feature type="transmembrane region" description="Helical" evidence="1">
    <location>
        <begin position="126"/>
        <end position="145"/>
    </location>
</feature>
<keyword evidence="1" id="KW-0472">Membrane</keyword>
<comment type="caution">
    <text evidence="2">The sequence shown here is derived from an EMBL/GenBank/DDBJ whole genome shotgun (WGS) entry which is preliminary data.</text>
</comment>
<dbReference type="GO" id="GO:0042802">
    <property type="term" value="F:identical protein binding"/>
    <property type="evidence" value="ECO:0007669"/>
    <property type="project" value="TreeGrafter"/>
</dbReference>
<name>A0AB73T9L8_9FIRM</name>
<feature type="transmembrane region" description="Helical" evidence="1">
    <location>
        <begin position="86"/>
        <end position="106"/>
    </location>
</feature>
<dbReference type="SUPFAM" id="SSF55874">
    <property type="entry name" value="ATPase domain of HSP90 chaperone/DNA topoisomerase II/histidine kinase"/>
    <property type="match status" value="1"/>
</dbReference>
<dbReference type="PANTHER" id="PTHR40448:SF1">
    <property type="entry name" value="TWO-COMPONENT SENSOR HISTIDINE KINASE"/>
    <property type="match status" value="1"/>
</dbReference>
<keyword evidence="3" id="KW-1185">Reference proteome</keyword>
<sequence length="392" mass="44720">MIGGTTLCVAAYYTVRNYLMPDGRWLDSIVLIVFYLIYMLEYIIAFRISFPKLLYIFMVVQAYSNIINVTAKYIDVKLFPGDVNVMAAVPYSCMILGMMLVTLPFLYRLFEKRIQPAMDGLGDRSFWLLCITPVLFLIINVFYSWFYIENLNDDRIFSIYILVLLTGLLTYFVTFRAVLDSSMKVRLEDDMRNMEHQLSLQAANYRHLTDNIEGIKTARHDMRHHLTVIMGYAEAKDTEGLKKYLADYLKSLPDDNEQSVCLNYAVDTIVRHYLSRARRAGAEIDVKIVLPQSVGIPDMELCIVFGNLFENAACSIEKQRAGHKFIHARCSAAQGKMILTLDNSTDSKEKSEPGVGQTSVKGVAERHGGCVRFEQEGDIYKSSVLLFIAQKQ</sequence>
<keyword evidence="2" id="KW-0418">Kinase</keyword>
<gene>
    <name evidence="2" type="ORF">C7383_101303</name>
</gene>
<protein>
    <submittedName>
        <fullName evidence="2">Signal transduction histidine kinase</fullName>
    </submittedName>
</protein>
<keyword evidence="1" id="KW-1133">Transmembrane helix</keyword>
<accession>A0AB73T9L8</accession>
<feature type="transmembrane region" description="Helical" evidence="1">
    <location>
        <begin position="25"/>
        <end position="46"/>
    </location>
</feature>
<organism evidence="2 3">
    <name type="scientific">Murimonas intestini</name>
    <dbReference type="NCBI Taxonomy" id="1337051"/>
    <lineage>
        <taxon>Bacteria</taxon>
        <taxon>Bacillati</taxon>
        <taxon>Bacillota</taxon>
        <taxon>Clostridia</taxon>
        <taxon>Lachnospirales</taxon>
        <taxon>Lachnospiraceae</taxon>
        <taxon>Murimonas</taxon>
    </lineage>
</organism>
<feature type="transmembrane region" description="Helical" evidence="1">
    <location>
        <begin position="157"/>
        <end position="179"/>
    </location>
</feature>
<dbReference type="EMBL" id="QGGY01000001">
    <property type="protein sequence ID" value="PWJ78927.1"/>
    <property type="molecule type" value="Genomic_DNA"/>
</dbReference>
<keyword evidence="2" id="KW-0808">Transferase</keyword>
<dbReference type="AlphaFoldDB" id="A0AB73T9L8"/>